<protein>
    <recommendedName>
        <fullName evidence="3">HMA domain-containing protein</fullName>
    </recommendedName>
</protein>
<evidence type="ECO:0000313" key="2">
    <source>
        <dbReference type="Proteomes" id="UP000006038"/>
    </source>
</evidence>
<dbReference type="Proteomes" id="UP000006038">
    <property type="component" value="Chromosome 4"/>
</dbReference>
<dbReference type="AlphaFoldDB" id="J3LXF6"/>
<evidence type="ECO:0008006" key="3">
    <source>
        <dbReference type="Google" id="ProtNLM"/>
    </source>
</evidence>
<dbReference type="GO" id="GO:1900150">
    <property type="term" value="P:regulation of defense response to fungus"/>
    <property type="evidence" value="ECO:0007669"/>
    <property type="project" value="InterPro"/>
</dbReference>
<keyword evidence="2" id="KW-1185">Reference proteome</keyword>
<reference evidence="1" key="1">
    <citation type="journal article" date="2013" name="Nat. Commun.">
        <title>Whole-genome sequencing of Oryza brachyantha reveals mechanisms underlying Oryza genome evolution.</title>
        <authorList>
            <person name="Chen J."/>
            <person name="Huang Q."/>
            <person name="Gao D."/>
            <person name="Wang J."/>
            <person name="Lang Y."/>
            <person name="Liu T."/>
            <person name="Li B."/>
            <person name="Bai Z."/>
            <person name="Luis Goicoechea J."/>
            <person name="Liang C."/>
            <person name="Chen C."/>
            <person name="Zhang W."/>
            <person name="Sun S."/>
            <person name="Liao Y."/>
            <person name="Zhang X."/>
            <person name="Yang L."/>
            <person name="Song C."/>
            <person name="Wang M."/>
            <person name="Shi J."/>
            <person name="Liu G."/>
            <person name="Liu J."/>
            <person name="Zhou H."/>
            <person name="Zhou W."/>
            <person name="Yu Q."/>
            <person name="An N."/>
            <person name="Chen Y."/>
            <person name="Cai Q."/>
            <person name="Wang B."/>
            <person name="Liu B."/>
            <person name="Min J."/>
            <person name="Huang Y."/>
            <person name="Wu H."/>
            <person name="Li Z."/>
            <person name="Zhang Y."/>
            <person name="Yin Y."/>
            <person name="Song W."/>
            <person name="Jiang J."/>
            <person name="Jackson S.A."/>
            <person name="Wing R.A."/>
            <person name="Wang J."/>
            <person name="Chen M."/>
        </authorList>
    </citation>
    <scope>NUCLEOTIDE SEQUENCE [LARGE SCALE GENOMIC DNA]</scope>
    <source>
        <strain evidence="1">cv. IRGC 101232</strain>
    </source>
</reference>
<evidence type="ECO:0000313" key="1">
    <source>
        <dbReference type="EnsemblPlants" id="OB04G18310.1"/>
    </source>
</evidence>
<dbReference type="PANTHER" id="PTHR47488">
    <property type="entry name" value="HEAVY METAL TRANSPORT/DETOXIFICATION SUPERFAMILY PROTEIN"/>
    <property type="match status" value="1"/>
</dbReference>
<name>J3LXF6_ORYBR</name>
<dbReference type="OMA" id="ELRECIW"/>
<dbReference type="EnsemblPlants" id="OB04G18310.1">
    <property type="protein sequence ID" value="OB04G18310.1"/>
    <property type="gene ID" value="OB04G18310"/>
</dbReference>
<dbReference type="HOGENOM" id="CLU_2610017_0_0_1"/>
<sequence length="87" mass="10137">MAILVITVNMQCCRCKEKIDKILNCLRCKYCIEKIEYEGEKVIVRGGFCAEELRECIWRKAGCKIVVNIIIVESSYNKHNENPQIRV</sequence>
<accession>J3LXF6</accession>
<proteinExistence type="predicted"/>
<dbReference type="InterPro" id="IPR044169">
    <property type="entry name" value="PI21"/>
</dbReference>
<dbReference type="PANTHER" id="PTHR47488:SF12">
    <property type="entry name" value="PROTEIN PYRICULARIA ORYZAE RESISTANCE 21"/>
    <property type="match status" value="1"/>
</dbReference>
<organism evidence="1">
    <name type="scientific">Oryza brachyantha</name>
    <name type="common">malo sina</name>
    <dbReference type="NCBI Taxonomy" id="4533"/>
    <lineage>
        <taxon>Eukaryota</taxon>
        <taxon>Viridiplantae</taxon>
        <taxon>Streptophyta</taxon>
        <taxon>Embryophyta</taxon>
        <taxon>Tracheophyta</taxon>
        <taxon>Spermatophyta</taxon>
        <taxon>Magnoliopsida</taxon>
        <taxon>Liliopsida</taxon>
        <taxon>Poales</taxon>
        <taxon>Poaceae</taxon>
        <taxon>BOP clade</taxon>
        <taxon>Oryzoideae</taxon>
        <taxon>Oryzeae</taxon>
        <taxon>Oryzinae</taxon>
        <taxon>Oryza</taxon>
    </lineage>
</organism>
<reference evidence="1" key="2">
    <citation type="submission" date="2013-04" db="UniProtKB">
        <authorList>
            <consortium name="EnsemblPlants"/>
        </authorList>
    </citation>
    <scope>IDENTIFICATION</scope>
</reference>
<dbReference type="Gramene" id="OB04G18310.1">
    <property type="protein sequence ID" value="OB04G18310.1"/>
    <property type="gene ID" value="OB04G18310"/>
</dbReference>